<dbReference type="AlphaFoldDB" id="A0A9P9KS76"/>
<evidence type="ECO:0000256" key="1">
    <source>
        <dbReference type="SAM" id="MobiDB-lite"/>
    </source>
</evidence>
<proteinExistence type="predicted"/>
<feature type="region of interest" description="Disordered" evidence="1">
    <location>
        <begin position="27"/>
        <end position="58"/>
    </location>
</feature>
<dbReference type="Proteomes" id="UP000720189">
    <property type="component" value="Unassembled WGS sequence"/>
</dbReference>
<dbReference type="RefSeq" id="XP_046055376.1">
    <property type="nucleotide sequence ID" value="XM_046198700.1"/>
</dbReference>
<feature type="compositionally biased region" description="Basic residues" evidence="1">
    <location>
        <begin position="568"/>
        <end position="577"/>
    </location>
</feature>
<gene>
    <name evidence="2" type="ORF">BKA55DRAFT_684827</name>
</gene>
<comment type="caution">
    <text evidence="2">The sequence shown here is derived from an EMBL/GenBank/DDBJ whole genome shotgun (WGS) entry which is preliminary data.</text>
</comment>
<organism evidence="2 3">
    <name type="scientific">Fusarium redolens</name>
    <dbReference type="NCBI Taxonomy" id="48865"/>
    <lineage>
        <taxon>Eukaryota</taxon>
        <taxon>Fungi</taxon>
        <taxon>Dikarya</taxon>
        <taxon>Ascomycota</taxon>
        <taxon>Pezizomycotina</taxon>
        <taxon>Sordariomycetes</taxon>
        <taxon>Hypocreomycetidae</taxon>
        <taxon>Hypocreales</taxon>
        <taxon>Nectriaceae</taxon>
        <taxon>Fusarium</taxon>
        <taxon>Fusarium redolens species complex</taxon>
    </lineage>
</organism>
<dbReference type="GeneID" id="70228654"/>
<sequence>MSTTPTQLSPLKASKVRAEVPYVLTPLRQRRTRPSFSPIKTPRERSTQTHKPSLSFTFGQGEQVSTSPLASAATAALEFEDFNFWDSEGFLTGRDVTDDQRAALHELLKEKYNATEFLESFPFLIIGCQGGPPDEDNRPFSVAGAIAIWRDAKEFNFNPLVGDLGQGDHIEVSDAILDQIVPLQVPSKDIILHLANLWPECQAICILWTMLVVELPLVSKEEHFNRLQSLPCDIDGCFLILRFNNGPLPNSERKRAREVKPNPKMYENQICDETDYVSLDKKFYPGTMIGSTDQHGSLYSAVTAGILVEKEGERRLTCSFHCWQKHYEKYPEQFGNSDATATSTFEVLQGSNPGTTVGFVRERVGESDIALAQLHDGVVFENKFMEIEAAPKKFLKSADHNVGDLFLFDSFAVGTQTVSCLGRRFTTGWKEDKPHPDLVAPEGPADGVKYIAFEQGAFVTNAPEITKKPQIRDSVCGSVLLRCRNKSLGHKRRQTRQQTAEDGEVGSMLHLADLQFRNSDDQIDRFILYADSFDPLIEAGWTIVQEDGNGGEDTEAVEQAMEEDSPSKKRKTRSSFD</sequence>
<feature type="region of interest" description="Disordered" evidence="1">
    <location>
        <begin position="546"/>
        <end position="577"/>
    </location>
</feature>
<keyword evidence="3" id="KW-1185">Reference proteome</keyword>
<evidence type="ECO:0000313" key="3">
    <source>
        <dbReference type="Proteomes" id="UP000720189"/>
    </source>
</evidence>
<protein>
    <submittedName>
        <fullName evidence="2">Uncharacterized protein</fullName>
    </submittedName>
</protein>
<feature type="compositionally biased region" description="Acidic residues" evidence="1">
    <location>
        <begin position="549"/>
        <end position="564"/>
    </location>
</feature>
<dbReference type="OrthoDB" id="5305386at2759"/>
<evidence type="ECO:0000313" key="2">
    <source>
        <dbReference type="EMBL" id="KAH7267557.1"/>
    </source>
</evidence>
<name>A0A9P9KS76_FUSRE</name>
<dbReference type="EMBL" id="JAGMUX010000002">
    <property type="protein sequence ID" value="KAH7267557.1"/>
    <property type="molecule type" value="Genomic_DNA"/>
</dbReference>
<feature type="compositionally biased region" description="Polar residues" evidence="1">
    <location>
        <begin position="49"/>
        <end position="58"/>
    </location>
</feature>
<reference evidence="2" key="1">
    <citation type="journal article" date="2021" name="Nat. Commun.">
        <title>Genetic determinants of endophytism in the Arabidopsis root mycobiome.</title>
        <authorList>
            <person name="Mesny F."/>
            <person name="Miyauchi S."/>
            <person name="Thiergart T."/>
            <person name="Pickel B."/>
            <person name="Atanasova L."/>
            <person name="Karlsson M."/>
            <person name="Huettel B."/>
            <person name="Barry K.W."/>
            <person name="Haridas S."/>
            <person name="Chen C."/>
            <person name="Bauer D."/>
            <person name="Andreopoulos W."/>
            <person name="Pangilinan J."/>
            <person name="LaButti K."/>
            <person name="Riley R."/>
            <person name="Lipzen A."/>
            <person name="Clum A."/>
            <person name="Drula E."/>
            <person name="Henrissat B."/>
            <person name="Kohler A."/>
            <person name="Grigoriev I.V."/>
            <person name="Martin F.M."/>
            <person name="Hacquard S."/>
        </authorList>
    </citation>
    <scope>NUCLEOTIDE SEQUENCE</scope>
    <source>
        <strain evidence="2">MPI-CAGE-AT-0023</strain>
    </source>
</reference>
<accession>A0A9P9KS76</accession>